<gene>
    <name evidence="1" type="ORF">JEQ12_019962</name>
</gene>
<organism evidence="1 2">
    <name type="scientific">Ovis aries</name>
    <name type="common">Sheep</name>
    <dbReference type="NCBI Taxonomy" id="9940"/>
    <lineage>
        <taxon>Eukaryota</taxon>
        <taxon>Metazoa</taxon>
        <taxon>Chordata</taxon>
        <taxon>Craniata</taxon>
        <taxon>Vertebrata</taxon>
        <taxon>Euteleostomi</taxon>
        <taxon>Mammalia</taxon>
        <taxon>Eutheria</taxon>
        <taxon>Laurasiatheria</taxon>
        <taxon>Artiodactyla</taxon>
        <taxon>Ruminantia</taxon>
        <taxon>Pecora</taxon>
        <taxon>Bovidae</taxon>
        <taxon>Caprinae</taxon>
        <taxon>Ovis</taxon>
    </lineage>
</organism>
<evidence type="ECO:0000313" key="1">
    <source>
        <dbReference type="EMBL" id="KAG5193601.1"/>
    </source>
</evidence>
<proteinExistence type="predicted"/>
<sequence length="146" mass="14957">MRTGDLVEKAFVGRAGRLEGSAHAQAAQPRGVGGCGEKRGGVVGAAVLAAVGEGAAAGFLVLRTDAIGAPGKVRIQPQTGPGEGKWNRVRCALPPHPTPAPGCEQSRSTQNLNPIRPVVNKGAAPHHGHQTQAARFEPCLTPEPTI</sequence>
<dbReference type="Proteomes" id="UP000664991">
    <property type="component" value="Unassembled WGS sequence"/>
</dbReference>
<evidence type="ECO:0000313" key="2">
    <source>
        <dbReference type="Proteomes" id="UP000664991"/>
    </source>
</evidence>
<protein>
    <submittedName>
        <fullName evidence="1">Uncharacterized protein</fullName>
    </submittedName>
</protein>
<reference evidence="1 2" key="1">
    <citation type="submission" date="2020-12" db="EMBL/GenBank/DDBJ databases">
        <title>De novo assembly of Tibetan sheep genome.</title>
        <authorList>
            <person name="Li X."/>
        </authorList>
    </citation>
    <scope>NUCLEOTIDE SEQUENCE [LARGE SCALE GENOMIC DNA]</scope>
    <source>
        <tissue evidence="1">Heart</tissue>
    </source>
</reference>
<dbReference type="EMBL" id="JAEMGP010000027">
    <property type="protein sequence ID" value="KAG5193601.1"/>
    <property type="molecule type" value="Genomic_DNA"/>
</dbReference>
<name>A0A836CS73_SHEEP</name>
<comment type="caution">
    <text evidence="1">The sequence shown here is derived from an EMBL/GenBank/DDBJ whole genome shotgun (WGS) entry which is preliminary data.</text>
</comment>
<dbReference type="AlphaFoldDB" id="A0A836CS73"/>
<accession>A0A836CS73</accession>